<sequence>MSTDDQNMLLLHAMIQVFQPNRADCDRLAEAMGNGVTGNALRQRIAKLRNKNPINSSGAATPASTAAKKGGGGKKKRNAVSKLEYGEDTDYGATPSKKGRARGSAGARGRKQVRYDDNDNDDDDDDSNHAESEAEELKSGTSARAAKKAKTMGKNVKQKQQVSEAEEEDELKIEHEELAGDAGDVGVVSANTLMGGMAFGALDDDEPLLGQGSFFYLQDEDEEVV</sequence>
<dbReference type="AlphaFoldDB" id="A0A8H7IPR9"/>
<comment type="caution">
    <text evidence="2">The sequence shown here is derived from an EMBL/GenBank/DDBJ whole genome shotgun (WGS) entry which is preliminary data.</text>
</comment>
<organism evidence="2 3">
    <name type="scientific">Lasiodiplodia theobromae</name>
    <dbReference type="NCBI Taxonomy" id="45133"/>
    <lineage>
        <taxon>Eukaryota</taxon>
        <taxon>Fungi</taxon>
        <taxon>Dikarya</taxon>
        <taxon>Ascomycota</taxon>
        <taxon>Pezizomycotina</taxon>
        <taxon>Dothideomycetes</taxon>
        <taxon>Dothideomycetes incertae sedis</taxon>
        <taxon>Botryosphaeriales</taxon>
        <taxon>Botryosphaeriaceae</taxon>
        <taxon>Lasiodiplodia</taxon>
    </lineage>
</organism>
<evidence type="ECO:0000256" key="1">
    <source>
        <dbReference type="SAM" id="MobiDB-lite"/>
    </source>
</evidence>
<evidence type="ECO:0000313" key="3">
    <source>
        <dbReference type="Proteomes" id="UP000627934"/>
    </source>
</evidence>
<protein>
    <submittedName>
        <fullName evidence="2">Uncharacterized protein</fullName>
    </submittedName>
</protein>
<name>A0A8H7IPR9_9PEZI</name>
<feature type="region of interest" description="Disordered" evidence="1">
    <location>
        <begin position="50"/>
        <end position="171"/>
    </location>
</feature>
<evidence type="ECO:0000313" key="2">
    <source>
        <dbReference type="EMBL" id="KAF9629774.1"/>
    </source>
</evidence>
<reference evidence="2" key="1">
    <citation type="submission" date="2016-08" db="EMBL/GenBank/DDBJ databases">
        <authorList>
            <person name="Yan J."/>
        </authorList>
    </citation>
    <scope>NUCLEOTIDE SEQUENCE</scope>
    <source>
        <strain evidence="2">CSS-01s</strain>
    </source>
</reference>
<reference evidence="2" key="2">
    <citation type="journal article" date="2018" name="DNA Res.">
        <title>Comparative genome and transcriptome analyses reveal adaptations to opportunistic infections in woody plant degrading pathogens of Botryosphaeriaceae.</title>
        <authorList>
            <person name="Yan J.Y."/>
            <person name="Zhao W.S."/>
            <person name="Chen Z."/>
            <person name="Xing Q.K."/>
            <person name="Zhang W."/>
            <person name="Chethana K.W.T."/>
            <person name="Xue M.F."/>
            <person name="Xu J.P."/>
            <person name="Phillips A.J.L."/>
            <person name="Wang Y."/>
            <person name="Liu J.H."/>
            <person name="Liu M."/>
            <person name="Zhou Y."/>
            <person name="Jayawardena R.S."/>
            <person name="Manawasinghe I.S."/>
            <person name="Huang J.B."/>
            <person name="Qiao G.H."/>
            <person name="Fu C.Y."/>
            <person name="Guo F.F."/>
            <person name="Dissanayake A.J."/>
            <person name="Peng Y.L."/>
            <person name="Hyde K.D."/>
            <person name="Li X.H."/>
        </authorList>
    </citation>
    <scope>NUCLEOTIDE SEQUENCE</scope>
    <source>
        <strain evidence="2">CSS-01s</strain>
    </source>
</reference>
<dbReference type="Proteomes" id="UP000627934">
    <property type="component" value="Unassembled WGS sequence"/>
</dbReference>
<dbReference type="EMBL" id="MDYX01000024">
    <property type="protein sequence ID" value="KAF9629774.1"/>
    <property type="molecule type" value="Genomic_DNA"/>
</dbReference>
<proteinExistence type="predicted"/>
<gene>
    <name evidence="2" type="ORF">BFW01_g10977</name>
</gene>
<feature type="compositionally biased region" description="Basic and acidic residues" evidence="1">
    <location>
        <begin position="127"/>
        <end position="138"/>
    </location>
</feature>
<feature type="compositionally biased region" description="Low complexity" evidence="1">
    <location>
        <begin position="56"/>
        <end position="68"/>
    </location>
</feature>
<accession>A0A8H7IPR9</accession>